<reference evidence="1 2" key="1">
    <citation type="submission" date="2020-08" db="EMBL/GenBank/DDBJ databases">
        <title>Genomic Encyclopedia of Type Strains, Phase IV (KMG-V): Genome sequencing to study the core and pangenomes of soil and plant-associated prokaryotes.</title>
        <authorList>
            <person name="Whitman W."/>
        </authorList>
    </citation>
    <scope>NUCLEOTIDE SEQUENCE [LARGE SCALE GENOMIC DNA]</scope>
    <source>
        <strain evidence="1 2">JPY162</strain>
    </source>
</reference>
<dbReference type="PROSITE" id="PS51257">
    <property type="entry name" value="PROKAR_LIPOPROTEIN"/>
    <property type="match status" value="1"/>
</dbReference>
<protein>
    <submittedName>
        <fullName evidence="1">Uncharacterized protein</fullName>
    </submittedName>
</protein>
<accession>A0A7W8LD30</accession>
<dbReference type="Proteomes" id="UP000592820">
    <property type="component" value="Unassembled WGS sequence"/>
</dbReference>
<name>A0A7W8LD30_9BURK</name>
<organism evidence="1 2">
    <name type="scientific">Paraburkholderia youngii</name>
    <dbReference type="NCBI Taxonomy" id="2782701"/>
    <lineage>
        <taxon>Bacteria</taxon>
        <taxon>Pseudomonadati</taxon>
        <taxon>Pseudomonadota</taxon>
        <taxon>Betaproteobacteria</taxon>
        <taxon>Burkholderiales</taxon>
        <taxon>Burkholderiaceae</taxon>
        <taxon>Paraburkholderia</taxon>
    </lineage>
</organism>
<dbReference type="AlphaFoldDB" id="A0A7W8LD30"/>
<comment type="caution">
    <text evidence="1">The sequence shown here is derived from an EMBL/GenBank/DDBJ whole genome shotgun (WGS) entry which is preliminary data.</text>
</comment>
<proteinExistence type="predicted"/>
<sequence>MIHTVRVLLEVTTFGFAVLVACPQCASTFVKTPTRRKFLIPLVACAVLVFLANEEISGTIAASDQPDSSPQRVQFVRTWAQAKQVLHNAMAKKDSPACSADIDVLYKSMMKTADDVERAISVGKSTNMQDPQNNSMVSDLYVGGCNIRPPLLPPLINMTKTDCGV</sequence>
<dbReference type="RefSeq" id="WP_184228297.1">
    <property type="nucleotide sequence ID" value="NZ_JACHDE010000020.1"/>
</dbReference>
<dbReference type="EMBL" id="JACHDE010000020">
    <property type="protein sequence ID" value="MBB5404448.1"/>
    <property type="molecule type" value="Genomic_DNA"/>
</dbReference>
<evidence type="ECO:0000313" key="2">
    <source>
        <dbReference type="Proteomes" id="UP000592820"/>
    </source>
</evidence>
<gene>
    <name evidence="1" type="ORF">HDG41_006544</name>
</gene>
<evidence type="ECO:0000313" key="1">
    <source>
        <dbReference type="EMBL" id="MBB5404448.1"/>
    </source>
</evidence>